<dbReference type="PANTHER" id="PTHR12131">
    <property type="entry name" value="ATP-DEPENDENT RNA AND DNA HELICASE"/>
    <property type="match status" value="1"/>
</dbReference>
<proteinExistence type="predicted"/>
<keyword evidence="4" id="KW-0067">ATP-binding</keyword>
<sequence>MTASHFRDAPVTAVLGPTNTGKTHLALERMMARQTGVMGLPLRLLARELYDKVVKAKGAASVALITGEEKIVPPHARFYLCTVEAMPLDLRPAFLAVDEIQLAADPERGHIFTERLLHARGTQETMFLGSASMRPILRRLVPEAVIETRERFSTLSYAGAKKLTKLPRRSAVVAFSAGDVYAMAELVRRQRGGAAVVMGALSPRTRNAQVELYQSGEVDFLIATDAIGMGLNMDVGHVAFASYAKFDGRRRRRLHPHEIGQIAGRAGRFRTDGTFGETAEARALDPEIIERVEAHDFDAIGRLVWRNHALDVSSLDALKLSLGAPAPDPALERVRAAVDEGVLDILSRDRDVRERASARGGAARLWDVCGTPQFRKGTLDEHARLVKTLFLHLTEGDGRLPDAWLDAQLTRLNRTAGDVDALAQRLTQVRTWSYAAHRPSWTRDPAYWQARSREVEDALSDALHERLAARFIDRRTSALMKGLRENADLQAGLDASGEVTVEGHFVGRLDALNFRADAAGGPLARRAVANAALKAVRPEVNRRLGQLARAGDDALALDDEGRVLWRDAPVARLVAGPHPFAPGVQLIGGELGAAEAVARAVAHIERFAARQASEGLAPLMALREQVEARSGGLEGLARGIAFRLVEGSGAAPRRDLAADIAALSAHERRQLRAAGVRIGEHAVFLPALLKPRAAGLNALLHGVHAGDAARAFRPPPGRTSAAPDPSLDDAAHACAGYQLCGPLAVRLDILERLADLIRESRQGDPARRFSPAPAMMNLLGCSQEDLRGVLRALGYRRVRKAEGETPELWTGRARDRRERTSAPPPPPADTPFAALAALDLTPQRPGRTAQGKPRRSTGRKGAARRARQ</sequence>
<dbReference type="Proteomes" id="UP000325122">
    <property type="component" value="Unassembled WGS sequence"/>
</dbReference>
<evidence type="ECO:0000256" key="2">
    <source>
        <dbReference type="ARBA" id="ARBA00022801"/>
    </source>
</evidence>
<keyword evidence="2" id="KW-0378">Hydrolase</keyword>
<dbReference type="Pfam" id="PF00271">
    <property type="entry name" value="Helicase_C"/>
    <property type="match status" value="1"/>
</dbReference>
<evidence type="ECO:0000313" key="8">
    <source>
        <dbReference type="Proteomes" id="UP000325122"/>
    </source>
</evidence>
<keyword evidence="1" id="KW-0547">Nucleotide-binding</keyword>
<feature type="domain" description="Helicase C-terminal" evidence="6">
    <location>
        <begin position="140"/>
        <end position="304"/>
    </location>
</feature>
<reference evidence="7 8" key="1">
    <citation type="submission" date="2019-09" db="EMBL/GenBank/DDBJ databases">
        <authorList>
            <person name="Kevbrin V."/>
            <person name="Grouzdev D.S."/>
        </authorList>
    </citation>
    <scope>NUCLEOTIDE SEQUENCE [LARGE SCALE GENOMIC DNA]</scope>
    <source>
        <strain evidence="7 8">G-192</strain>
    </source>
</reference>
<dbReference type="GO" id="GO:0004386">
    <property type="term" value="F:helicase activity"/>
    <property type="evidence" value="ECO:0007669"/>
    <property type="project" value="UniProtKB-KW"/>
</dbReference>
<dbReference type="EMBL" id="VWOJ01000002">
    <property type="protein sequence ID" value="KAA5803506.1"/>
    <property type="molecule type" value="Genomic_DNA"/>
</dbReference>
<dbReference type="InterPro" id="IPR050699">
    <property type="entry name" value="RNA-DNA_Helicase"/>
</dbReference>
<dbReference type="RefSeq" id="WP_150022774.1">
    <property type="nucleotide sequence ID" value="NZ_VWOJ01000002.1"/>
</dbReference>
<dbReference type="Gene3D" id="3.40.50.300">
    <property type="entry name" value="P-loop containing nucleotide triphosphate hydrolases"/>
    <property type="match status" value="2"/>
</dbReference>
<evidence type="ECO:0000256" key="5">
    <source>
        <dbReference type="SAM" id="MobiDB-lite"/>
    </source>
</evidence>
<keyword evidence="8" id="KW-1185">Reference proteome</keyword>
<dbReference type="SMART" id="SM00490">
    <property type="entry name" value="HELICc"/>
    <property type="match status" value="1"/>
</dbReference>
<feature type="compositionally biased region" description="Low complexity" evidence="5">
    <location>
        <begin position="830"/>
        <end position="842"/>
    </location>
</feature>
<comment type="caution">
    <text evidence="7">The sequence shown here is derived from an EMBL/GenBank/DDBJ whole genome shotgun (WGS) entry which is preliminary data.</text>
</comment>
<evidence type="ECO:0000259" key="6">
    <source>
        <dbReference type="PROSITE" id="PS51194"/>
    </source>
</evidence>
<dbReference type="InterPro" id="IPR027417">
    <property type="entry name" value="P-loop_NTPase"/>
</dbReference>
<evidence type="ECO:0000256" key="3">
    <source>
        <dbReference type="ARBA" id="ARBA00022806"/>
    </source>
</evidence>
<evidence type="ECO:0000256" key="1">
    <source>
        <dbReference type="ARBA" id="ARBA00022741"/>
    </source>
</evidence>
<name>A0A5M6ZFI5_9PROT</name>
<protein>
    <submittedName>
        <fullName evidence="7">ATP-dependent DNA helicase</fullName>
    </submittedName>
</protein>
<gene>
    <name evidence="7" type="ORF">F1654_06790</name>
</gene>
<dbReference type="InterPro" id="IPR055206">
    <property type="entry name" value="DEXQc_SUV3"/>
</dbReference>
<feature type="compositionally biased region" description="Basic residues" evidence="5">
    <location>
        <begin position="852"/>
        <end position="868"/>
    </location>
</feature>
<dbReference type="GO" id="GO:0016787">
    <property type="term" value="F:hydrolase activity"/>
    <property type="evidence" value="ECO:0007669"/>
    <property type="project" value="UniProtKB-KW"/>
</dbReference>
<dbReference type="AlphaFoldDB" id="A0A5M6ZFI5"/>
<feature type="region of interest" description="Disordered" evidence="5">
    <location>
        <begin position="801"/>
        <end position="868"/>
    </location>
</feature>
<dbReference type="PROSITE" id="PS51194">
    <property type="entry name" value="HELICASE_CTER"/>
    <property type="match status" value="1"/>
</dbReference>
<keyword evidence="3 7" id="KW-0347">Helicase</keyword>
<evidence type="ECO:0000313" key="7">
    <source>
        <dbReference type="EMBL" id="KAA5803506.1"/>
    </source>
</evidence>
<organism evidence="7 8">
    <name type="scientific">Alkalicaulis satelles</name>
    <dbReference type="NCBI Taxonomy" id="2609175"/>
    <lineage>
        <taxon>Bacteria</taxon>
        <taxon>Pseudomonadati</taxon>
        <taxon>Pseudomonadota</taxon>
        <taxon>Alphaproteobacteria</taxon>
        <taxon>Maricaulales</taxon>
        <taxon>Maricaulaceae</taxon>
        <taxon>Alkalicaulis</taxon>
    </lineage>
</organism>
<dbReference type="Pfam" id="PF22527">
    <property type="entry name" value="DEXQc_Suv3"/>
    <property type="match status" value="1"/>
</dbReference>
<dbReference type="PANTHER" id="PTHR12131:SF1">
    <property type="entry name" value="ATP-DEPENDENT RNA HELICASE SUPV3L1, MITOCHONDRIAL-RELATED"/>
    <property type="match status" value="1"/>
</dbReference>
<dbReference type="SUPFAM" id="SSF52540">
    <property type="entry name" value="P-loop containing nucleoside triphosphate hydrolases"/>
    <property type="match status" value="2"/>
</dbReference>
<evidence type="ECO:0000256" key="4">
    <source>
        <dbReference type="ARBA" id="ARBA00022840"/>
    </source>
</evidence>
<dbReference type="GO" id="GO:0005524">
    <property type="term" value="F:ATP binding"/>
    <property type="evidence" value="ECO:0007669"/>
    <property type="project" value="UniProtKB-KW"/>
</dbReference>
<dbReference type="InterPro" id="IPR001650">
    <property type="entry name" value="Helicase_C-like"/>
</dbReference>
<accession>A0A5M6ZFI5</accession>